<dbReference type="GO" id="GO:0016740">
    <property type="term" value="F:transferase activity"/>
    <property type="evidence" value="ECO:0007669"/>
    <property type="project" value="UniProtKB-KW"/>
</dbReference>
<dbReference type="InterPro" id="IPR029044">
    <property type="entry name" value="Nucleotide-diphossugar_trans"/>
</dbReference>
<evidence type="ECO:0000313" key="3">
    <source>
        <dbReference type="EMBL" id="QGZ90348.1"/>
    </source>
</evidence>
<dbReference type="Gene3D" id="3.90.550.10">
    <property type="entry name" value="Spore Coat Polysaccharide Biosynthesis Protein SpsA, Chain A"/>
    <property type="match status" value="1"/>
</dbReference>
<feature type="domain" description="Glycosyltransferase 2-like" evidence="2">
    <location>
        <begin position="26"/>
        <end position="194"/>
    </location>
</feature>
<dbReference type="PANTHER" id="PTHR43179">
    <property type="entry name" value="RHAMNOSYLTRANSFERASE WBBL"/>
    <property type="match status" value="1"/>
</dbReference>
<protein>
    <submittedName>
        <fullName evidence="3">Glycosyltransferase</fullName>
    </submittedName>
</protein>
<keyword evidence="3" id="KW-0808">Transferase</keyword>
<dbReference type="AlphaFoldDB" id="A0A857D3D7"/>
<name>A0A857D3D7_MICAE</name>
<dbReference type="SUPFAM" id="SSF53448">
    <property type="entry name" value="Nucleotide-diphospho-sugar transferases"/>
    <property type="match status" value="1"/>
</dbReference>
<evidence type="ECO:0000256" key="1">
    <source>
        <dbReference type="SAM" id="MobiDB-lite"/>
    </source>
</evidence>
<feature type="region of interest" description="Disordered" evidence="1">
    <location>
        <begin position="339"/>
        <end position="358"/>
    </location>
</feature>
<organism evidence="3 4">
    <name type="scientific">Microcystis aeruginosa FD4</name>
    <dbReference type="NCBI Taxonomy" id="2686288"/>
    <lineage>
        <taxon>Bacteria</taxon>
        <taxon>Bacillati</taxon>
        <taxon>Cyanobacteriota</taxon>
        <taxon>Cyanophyceae</taxon>
        <taxon>Oscillatoriophycideae</taxon>
        <taxon>Chroococcales</taxon>
        <taxon>Microcystaceae</taxon>
        <taxon>Microcystis</taxon>
    </lineage>
</organism>
<evidence type="ECO:0000313" key="4">
    <source>
        <dbReference type="Proteomes" id="UP000438345"/>
    </source>
</evidence>
<evidence type="ECO:0000259" key="2">
    <source>
        <dbReference type="Pfam" id="PF00535"/>
    </source>
</evidence>
<accession>A0A857D3D7</accession>
<sequence length="358" mass="41847">MNQDKTAPKVTLVVVPRERFSFTMTSLENIYEMTDIPFNLVYVDGGSPAPIRDYLKKQSQEKGFELIRTEHYLIPNVARNMGLQWVTTPYVVFVDNDVIVSPRWLTQLIHCAESTGATIVGPLMCQYEPVHKEVHFAGGEAHLFTDIKGRVRLREKMYKQGHKVEKLLPTLTRTETELCEFHCMLVRREIFEKLGYLDEKMLNTKEHLDFCMNVRNNGGTVYFEPQSIVTYVPGITLNWADIEFYMLRWSDAWELGSLNHLRQKWQVAEDMYFRQKYKGLGWRRRKTILQPIINSLTFGIKNRLLNKLLMYGFFAPIERVINHYLTSQYAKKWFNTDDSSSFNNNSSEPISLSLTSRS</sequence>
<dbReference type="EMBL" id="CP046973">
    <property type="protein sequence ID" value="QGZ90348.1"/>
    <property type="molecule type" value="Genomic_DNA"/>
</dbReference>
<feature type="compositionally biased region" description="Polar residues" evidence="1">
    <location>
        <begin position="348"/>
        <end position="358"/>
    </location>
</feature>
<dbReference type="InterPro" id="IPR001173">
    <property type="entry name" value="Glyco_trans_2-like"/>
</dbReference>
<dbReference type="Pfam" id="PF00535">
    <property type="entry name" value="Glycos_transf_2"/>
    <property type="match status" value="1"/>
</dbReference>
<dbReference type="RefSeq" id="WP_158200303.1">
    <property type="nucleotide sequence ID" value="NZ_CP046973.1"/>
</dbReference>
<dbReference type="Proteomes" id="UP000438345">
    <property type="component" value="Chromosome"/>
</dbReference>
<proteinExistence type="predicted"/>
<gene>
    <name evidence="3" type="ORF">GQR42_13175</name>
</gene>
<dbReference type="PANTHER" id="PTHR43179:SF7">
    <property type="entry name" value="RHAMNOSYLTRANSFERASE WBBL"/>
    <property type="match status" value="1"/>
</dbReference>
<reference evidence="3 4" key="1">
    <citation type="submission" date="2019-12" db="EMBL/GenBank/DDBJ databases">
        <title>Complete genome sequence of Microcystis aeruginosa strain FD4.</title>
        <authorList>
            <person name="Urakawa H."/>
        </authorList>
    </citation>
    <scope>NUCLEOTIDE SEQUENCE [LARGE SCALE GENOMIC DNA]</scope>
    <source>
        <strain evidence="3 4">FD4</strain>
    </source>
</reference>